<evidence type="ECO:0000313" key="3">
    <source>
        <dbReference type="Proteomes" id="UP000253562"/>
    </source>
</evidence>
<sequence>MNSKLHLLGWVILLACCGGCSCTPPPSPPPAPPSVAGPLFDSIQRQEIETATELLLKNPQAFSAADAPYIFQLSEEDFVALSSTQKGEVQAQTIVVVGQVKTFIRAMLDQAEQLAADDKQEEAEQYYHAIGSFGQSLNTQDHLLVFQQMGSAFQEVAKSKIQQ</sequence>
<feature type="signal peptide" evidence="1">
    <location>
        <begin position="1"/>
        <end position="22"/>
    </location>
</feature>
<protein>
    <submittedName>
        <fullName evidence="2">Uncharacterized protein</fullName>
    </submittedName>
</protein>
<organism evidence="2 3">
    <name type="scientific">Bremerella cremea</name>
    <dbReference type="NCBI Taxonomy" id="1031537"/>
    <lineage>
        <taxon>Bacteria</taxon>
        <taxon>Pseudomonadati</taxon>
        <taxon>Planctomycetota</taxon>
        <taxon>Planctomycetia</taxon>
        <taxon>Pirellulales</taxon>
        <taxon>Pirellulaceae</taxon>
        <taxon>Bremerella</taxon>
    </lineage>
</organism>
<feature type="chain" id="PRO_5017009660" evidence="1">
    <location>
        <begin position="23"/>
        <end position="163"/>
    </location>
</feature>
<evidence type="ECO:0000256" key="1">
    <source>
        <dbReference type="SAM" id="SignalP"/>
    </source>
</evidence>
<dbReference type="AlphaFoldDB" id="A0A368KRA0"/>
<dbReference type="PROSITE" id="PS51257">
    <property type="entry name" value="PROKAR_LIPOPROTEIN"/>
    <property type="match status" value="1"/>
</dbReference>
<evidence type="ECO:0000313" key="2">
    <source>
        <dbReference type="EMBL" id="RCS43951.1"/>
    </source>
</evidence>
<proteinExistence type="predicted"/>
<dbReference type="OrthoDB" id="9955207at2"/>
<dbReference type="EMBL" id="QPEX01000037">
    <property type="protein sequence ID" value="RCS43951.1"/>
    <property type="molecule type" value="Genomic_DNA"/>
</dbReference>
<name>A0A368KRA0_9BACT</name>
<dbReference type="RefSeq" id="WP_114370678.1">
    <property type="nucleotide sequence ID" value="NZ_QPEX01000037.1"/>
</dbReference>
<keyword evidence="1" id="KW-0732">Signal</keyword>
<dbReference type="Proteomes" id="UP000253562">
    <property type="component" value="Unassembled WGS sequence"/>
</dbReference>
<comment type="caution">
    <text evidence="2">The sequence shown here is derived from an EMBL/GenBank/DDBJ whole genome shotgun (WGS) entry which is preliminary data.</text>
</comment>
<accession>A0A368KRA0</accession>
<reference evidence="2 3" key="1">
    <citation type="submission" date="2018-07" db="EMBL/GenBank/DDBJ databases">
        <title>Comparative genomes isolates from brazilian mangrove.</title>
        <authorList>
            <person name="De Araujo J.E."/>
            <person name="Taketani R.G."/>
            <person name="Silva M.C.P."/>
            <person name="Lourenco M.V."/>
            <person name="Oliveira V.M."/>
            <person name="Andreote F.D."/>
        </authorList>
    </citation>
    <scope>NUCLEOTIDE SEQUENCE [LARGE SCALE GENOMIC DNA]</scope>
    <source>
        <strain evidence="2 3">HEX PRIS-MGV</strain>
    </source>
</reference>
<gene>
    <name evidence="2" type="ORF">DTL42_18365</name>
</gene>